<dbReference type="GeneID" id="13994263"/>
<name>K4F7U8_9CAUD</name>
<evidence type="ECO:0000313" key="1">
    <source>
        <dbReference type="EMBL" id="AFC21972.1"/>
    </source>
</evidence>
<accession>K4F7U8</accession>
<keyword evidence="2" id="KW-1185">Reference proteome</keyword>
<organism evidence="1 2">
    <name type="scientific">Cronobacter phage vB_CsaM_GAP32</name>
    <dbReference type="NCBI Taxonomy" id="1141136"/>
    <lineage>
        <taxon>Viruses</taxon>
        <taxon>Duplodnaviria</taxon>
        <taxon>Heunggongvirae</taxon>
        <taxon>Uroviricota</taxon>
        <taxon>Caudoviricetes</taxon>
        <taxon>Mimasvirus</taxon>
        <taxon>Mimasvirus GAP32</taxon>
    </lineage>
</organism>
<gene>
    <name evidence="1" type="ORF">GAP32_512</name>
</gene>
<sequence length="88" mass="10619">MSMSIQSYLNRCKASWKTRQDVNSTIKQLQDKLNCLMKTRSKDLRNSKNLDEKVVVRNRYDNDIKFYDYLLYVIKLEYYDIIGKLKNV</sequence>
<dbReference type="OrthoDB" id="28572at10239"/>
<dbReference type="Proteomes" id="UP000000457">
    <property type="component" value="Segment"/>
</dbReference>
<dbReference type="RefSeq" id="YP_006987627.1">
    <property type="nucleotide sequence ID" value="NC_019401.1"/>
</dbReference>
<dbReference type="EMBL" id="JN882285">
    <property type="protein sequence ID" value="AFC21972.1"/>
    <property type="molecule type" value="Genomic_DNA"/>
</dbReference>
<dbReference type="KEGG" id="vg:13994263"/>
<evidence type="ECO:0000313" key="2">
    <source>
        <dbReference type="Proteomes" id="UP000000457"/>
    </source>
</evidence>
<protein>
    <submittedName>
        <fullName evidence="1">Uncharacterized protein</fullName>
    </submittedName>
</protein>
<reference evidence="1 2" key="1">
    <citation type="journal article" date="2014" name="Virology">
        <title>Supersize me: Cronobacter sakazakii phage GAP32.</title>
        <authorList>
            <person name="Abbasifar R."/>
            <person name="Griffiths M.W."/>
            <person name="Sabour P.M."/>
            <person name="Ackermann H.-W."/>
            <person name="Vandersteegen K."/>
            <person name="Lavigne R."/>
            <person name="Noben J.-P."/>
            <person name="Villa A.A."/>
            <person name="Abbasifar A."/>
            <person name="Nash J.H.E."/>
            <person name="Kropinski A.M."/>
        </authorList>
    </citation>
    <scope>NUCLEOTIDE SEQUENCE [LARGE SCALE GENOMIC DNA]</scope>
    <source>
        <strain evidence="1">GAP-32</strain>
    </source>
</reference>
<proteinExistence type="predicted"/>